<dbReference type="AlphaFoldDB" id="A0A267DGB7"/>
<dbReference type="EMBL" id="NIVC01004185">
    <property type="protein sequence ID" value="PAA48301.1"/>
    <property type="molecule type" value="Genomic_DNA"/>
</dbReference>
<evidence type="ECO:0000256" key="6">
    <source>
        <dbReference type="ARBA" id="ARBA00023180"/>
    </source>
</evidence>
<dbReference type="GO" id="GO:0004620">
    <property type="term" value="F:phospholipase activity"/>
    <property type="evidence" value="ECO:0007669"/>
    <property type="project" value="InterPro"/>
</dbReference>
<dbReference type="Pfam" id="PF04916">
    <property type="entry name" value="Phospholip_B"/>
    <property type="match status" value="1"/>
</dbReference>
<evidence type="ECO:0000313" key="9">
    <source>
        <dbReference type="Proteomes" id="UP000215902"/>
    </source>
</evidence>
<dbReference type="PANTHER" id="PTHR12370:SF1">
    <property type="entry name" value="PHOSPHOLIPASE B-LIKE 1"/>
    <property type="match status" value="1"/>
</dbReference>
<evidence type="ECO:0000256" key="4">
    <source>
        <dbReference type="ARBA" id="ARBA00022963"/>
    </source>
</evidence>
<comment type="function">
    <text evidence="7">Putative phospholipase.</text>
</comment>
<keyword evidence="6" id="KW-0325">Glycoprotein</keyword>
<gene>
    <name evidence="8" type="ORF">BOX15_Mlig010955g3</name>
</gene>
<evidence type="ECO:0000256" key="5">
    <source>
        <dbReference type="ARBA" id="ARBA00023098"/>
    </source>
</evidence>
<evidence type="ECO:0000256" key="3">
    <source>
        <dbReference type="ARBA" id="ARBA00022801"/>
    </source>
</evidence>
<proteinExistence type="inferred from homology"/>
<protein>
    <recommendedName>
        <fullName evidence="7">Phospholipase B-like</fullName>
        <ecNumber evidence="7">3.1.1.-</ecNumber>
    </recommendedName>
</protein>
<dbReference type="InterPro" id="IPR007000">
    <property type="entry name" value="PLipase_B-like"/>
</dbReference>
<keyword evidence="2 7" id="KW-0732">Signal</keyword>
<name>A0A267DGB7_9PLAT</name>
<dbReference type="Gene3D" id="3.60.60.30">
    <property type="match status" value="1"/>
</dbReference>
<dbReference type="PANTHER" id="PTHR12370">
    <property type="entry name" value="PHOSPHOLIPASE B-RELATED"/>
    <property type="match status" value="1"/>
</dbReference>
<evidence type="ECO:0000256" key="7">
    <source>
        <dbReference type="RuleBase" id="RU364138"/>
    </source>
</evidence>
<keyword evidence="3 7" id="KW-0378">Hydrolase</keyword>
<organism evidence="8 9">
    <name type="scientific">Macrostomum lignano</name>
    <dbReference type="NCBI Taxonomy" id="282301"/>
    <lineage>
        <taxon>Eukaryota</taxon>
        <taxon>Metazoa</taxon>
        <taxon>Spiralia</taxon>
        <taxon>Lophotrochozoa</taxon>
        <taxon>Platyhelminthes</taxon>
        <taxon>Rhabditophora</taxon>
        <taxon>Macrostomorpha</taxon>
        <taxon>Macrostomida</taxon>
        <taxon>Macrostomidae</taxon>
        <taxon>Macrostomum</taxon>
    </lineage>
</organism>
<evidence type="ECO:0000256" key="2">
    <source>
        <dbReference type="ARBA" id="ARBA00022729"/>
    </source>
</evidence>
<keyword evidence="4 7" id="KW-0442">Lipid degradation</keyword>
<comment type="similarity">
    <text evidence="1 7">Belongs to the phospholipase B-like family.</text>
</comment>
<dbReference type="GO" id="GO:0005576">
    <property type="term" value="C:extracellular region"/>
    <property type="evidence" value="ECO:0007669"/>
    <property type="project" value="TreeGrafter"/>
</dbReference>
<keyword evidence="5 7" id="KW-0443">Lipid metabolism</keyword>
<evidence type="ECO:0000256" key="1">
    <source>
        <dbReference type="ARBA" id="ARBA00007835"/>
    </source>
</evidence>
<feature type="chain" id="PRO_5011823045" description="Phospholipase B-like" evidence="7">
    <location>
        <begin position="20"/>
        <end position="614"/>
    </location>
</feature>
<sequence length="614" mass="69204">MTKLLQFSIFCLAFVAINAIRFDLSSRQSLIRNEQRHRSRVRGFGLNSNSPHVMRMQQSLKSQVVQQNDFDMLIKYEHQRNHRKKSADDYVSMASIVYKNGKFRIAANTWADDALAYGMLARSLNSTGWDVLDIVTTMDKSFKNDTAVMYAAGLLEGYLTADRIALMYQNSMAAEFPTEQSRKVLLPKVRNFLTRQYKWARCFAAENPKSAFHRHTGFVMTQLEGLIDGYSASNDSVVRDPFVLLMLNAAGDLGDIKTALNDTKTDFFDRMSNDEFRNYVQSTGHCSALIRVTPGLERLYMGHSTWSSYSTMLRIYKHYQVNLSDPEAASRGMSFSSYPGCLVSIDDFYILDSGMVMLETTNNVFNVSLFKTVKPESLLSWQRVRIANQIAQNGSHWAWAVSQQNSGTYNNQYMIIDLNRIHPNASIDDGALTVVEQIPTLVVSSDQTGLLRTGYFPSYNVPFHETVYNLSGYPDVVKQRGLDFSYQMAPRAKIFRREAPRVFDAAGMAAVLRFNEFADDPYSEGDACNSICCRRDLRPAGKDAAPSGCLDSKFTDLDMAKYMTSYAISGPTTGSSSRKLPPYAWSQFLNVSHLGLPPVYNFSWVTMSPTVLLG</sequence>
<dbReference type="EC" id="3.1.1.-" evidence="7"/>
<reference evidence="8 9" key="1">
    <citation type="submission" date="2017-06" db="EMBL/GenBank/DDBJ databases">
        <title>A platform for efficient transgenesis in Macrostomum lignano, a flatworm model organism for stem cell research.</title>
        <authorList>
            <person name="Berezikov E."/>
        </authorList>
    </citation>
    <scope>NUCLEOTIDE SEQUENCE [LARGE SCALE GENOMIC DNA]</scope>
    <source>
        <strain evidence="8">DV1</strain>
        <tissue evidence="8">Whole organism</tissue>
    </source>
</reference>
<feature type="signal peptide" evidence="7">
    <location>
        <begin position="1"/>
        <end position="19"/>
    </location>
</feature>
<dbReference type="GO" id="GO:0009395">
    <property type="term" value="P:phospholipid catabolic process"/>
    <property type="evidence" value="ECO:0007669"/>
    <property type="project" value="TreeGrafter"/>
</dbReference>
<keyword evidence="9" id="KW-1185">Reference proteome</keyword>
<comment type="caution">
    <text evidence="8">The sequence shown here is derived from an EMBL/GenBank/DDBJ whole genome shotgun (WGS) entry which is preliminary data.</text>
</comment>
<accession>A0A267DGB7</accession>
<dbReference type="Proteomes" id="UP000215902">
    <property type="component" value="Unassembled WGS sequence"/>
</dbReference>
<evidence type="ECO:0000313" key="8">
    <source>
        <dbReference type="EMBL" id="PAA48301.1"/>
    </source>
</evidence>
<dbReference type="STRING" id="282301.A0A267DGB7"/>
<dbReference type="OrthoDB" id="443524at2759"/>